<dbReference type="Pfam" id="PF25597">
    <property type="entry name" value="SH3_retrovirus"/>
    <property type="match status" value="1"/>
</dbReference>
<evidence type="ECO:0000256" key="9">
    <source>
        <dbReference type="ARBA" id="ARBA00023172"/>
    </source>
</evidence>
<evidence type="ECO:0000256" key="1">
    <source>
        <dbReference type="ARBA" id="ARBA00022722"/>
    </source>
</evidence>
<evidence type="ECO:0000256" key="7">
    <source>
        <dbReference type="ARBA" id="ARBA00022918"/>
    </source>
</evidence>
<evidence type="ECO:0000256" key="8">
    <source>
        <dbReference type="ARBA" id="ARBA00022932"/>
    </source>
</evidence>
<dbReference type="GO" id="GO:0003887">
    <property type="term" value="F:DNA-directed DNA polymerase activity"/>
    <property type="evidence" value="ECO:0007669"/>
    <property type="project" value="UniProtKB-KW"/>
</dbReference>
<dbReference type="EMBL" id="BGPR01010516">
    <property type="protein sequence ID" value="GBN46603.1"/>
    <property type="molecule type" value="Genomic_DNA"/>
</dbReference>
<keyword evidence="7" id="KW-0695">RNA-directed DNA polymerase</keyword>
<keyword evidence="3" id="KW-0255">Endonuclease</keyword>
<gene>
    <name evidence="11" type="ORF">AVEN_85573_1</name>
</gene>
<proteinExistence type="predicted"/>
<dbReference type="PANTHER" id="PTHR42648:SF11">
    <property type="entry name" value="TRANSPOSON TY4-P GAG-POL POLYPROTEIN"/>
    <property type="match status" value="1"/>
</dbReference>
<dbReference type="Proteomes" id="UP000499080">
    <property type="component" value="Unassembled WGS sequence"/>
</dbReference>
<evidence type="ECO:0000259" key="10">
    <source>
        <dbReference type="PROSITE" id="PS50982"/>
    </source>
</evidence>
<keyword evidence="5" id="KW-0460">Magnesium</keyword>
<dbReference type="GO" id="GO:0003677">
    <property type="term" value="F:DNA binding"/>
    <property type="evidence" value="ECO:0007669"/>
    <property type="project" value="InterPro"/>
</dbReference>
<dbReference type="AlphaFoldDB" id="A0A4Y2P6C5"/>
<dbReference type="InterPro" id="IPR012337">
    <property type="entry name" value="RNaseH-like_sf"/>
</dbReference>
<protein>
    <recommendedName>
        <fullName evidence="10">MBD domain-containing protein</fullName>
    </recommendedName>
</protein>
<evidence type="ECO:0000256" key="5">
    <source>
        <dbReference type="ARBA" id="ARBA00022842"/>
    </source>
</evidence>
<evidence type="ECO:0000256" key="2">
    <source>
        <dbReference type="ARBA" id="ARBA00022723"/>
    </source>
</evidence>
<dbReference type="GO" id="GO:0006310">
    <property type="term" value="P:DNA recombination"/>
    <property type="evidence" value="ECO:0007669"/>
    <property type="project" value="UniProtKB-KW"/>
</dbReference>
<dbReference type="Pfam" id="PF01429">
    <property type="entry name" value="MBD"/>
    <property type="match status" value="1"/>
</dbReference>
<dbReference type="SUPFAM" id="SSF54171">
    <property type="entry name" value="DNA-binding domain"/>
    <property type="match status" value="1"/>
</dbReference>
<reference evidence="11 12" key="1">
    <citation type="journal article" date="2019" name="Sci. Rep.">
        <title>Orb-weaving spider Araneus ventricosus genome elucidates the spidroin gene catalogue.</title>
        <authorList>
            <person name="Kono N."/>
            <person name="Nakamura H."/>
            <person name="Ohtoshi R."/>
            <person name="Moran D.A.P."/>
            <person name="Shinohara A."/>
            <person name="Yoshida Y."/>
            <person name="Fujiwara M."/>
            <person name="Mori M."/>
            <person name="Tomita M."/>
            <person name="Arakawa K."/>
        </authorList>
    </citation>
    <scope>NUCLEOTIDE SEQUENCE [LARGE SCALE GENOMIC DNA]</scope>
</reference>
<dbReference type="InterPro" id="IPR016177">
    <property type="entry name" value="DNA-bd_dom_sf"/>
</dbReference>
<dbReference type="Pfam" id="PF14223">
    <property type="entry name" value="Retrotran_gag_2"/>
    <property type="match status" value="1"/>
</dbReference>
<dbReference type="OrthoDB" id="7616520at2759"/>
<comment type="caution">
    <text evidence="11">The sequence shown here is derived from an EMBL/GenBank/DDBJ whole genome shotgun (WGS) entry which is preliminary data.</text>
</comment>
<evidence type="ECO:0000256" key="6">
    <source>
        <dbReference type="ARBA" id="ARBA00022908"/>
    </source>
</evidence>
<dbReference type="GO" id="GO:0046872">
    <property type="term" value="F:metal ion binding"/>
    <property type="evidence" value="ECO:0007669"/>
    <property type="project" value="UniProtKB-KW"/>
</dbReference>
<keyword evidence="9" id="KW-0233">DNA recombination</keyword>
<dbReference type="PANTHER" id="PTHR42648">
    <property type="entry name" value="TRANSPOSASE, PUTATIVE-RELATED"/>
    <property type="match status" value="1"/>
</dbReference>
<keyword evidence="8" id="KW-0808">Transferase</keyword>
<keyword evidence="4" id="KW-0378">Hydrolase</keyword>
<keyword evidence="12" id="KW-1185">Reference proteome</keyword>
<dbReference type="Gene3D" id="3.30.890.10">
    <property type="entry name" value="Methyl-cpg-binding Protein 2, Chain A"/>
    <property type="match status" value="1"/>
</dbReference>
<name>A0A4Y2P6C5_ARAVE</name>
<dbReference type="GO" id="GO:0015074">
    <property type="term" value="P:DNA integration"/>
    <property type="evidence" value="ECO:0007669"/>
    <property type="project" value="UniProtKB-KW"/>
</dbReference>
<keyword evidence="6" id="KW-0229">DNA integration</keyword>
<dbReference type="InterPro" id="IPR057670">
    <property type="entry name" value="SH3_retrovirus"/>
</dbReference>
<dbReference type="GO" id="GO:0003964">
    <property type="term" value="F:RNA-directed DNA polymerase activity"/>
    <property type="evidence" value="ECO:0007669"/>
    <property type="project" value="UniProtKB-KW"/>
</dbReference>
<accession>A0A4Y2P6C5</accession>
<dbReference type="GO" id="GO:0016787">
    <property type="term" value="F:hydrolase activity"/>
    <property type="evidence" value="ECO:0007669"/>
    <property type="project" value="UniProtKB-KW"/>
</dbReference>
<organism evidence="11 12">
    <name type="scientific">Araneus ventricosus</name>
    <name type="common">Orbweaver spider</name>
    <name type="synonym">Epeira ventricosa</name>
    <dbReference type="NCBI Taxonomy" id="182803"/>
    <lineage>
        <taxon>Eukaryota</taxon>
        <taxon>Metazoa</taxon>
        <taxon>Ecdysozoa</taxon>
        <taxon>Arthropoda</taxon>
        <taxon>Chelicerata</taxon>
        <taxon>Arachnida</taxon>
        <taxon>Araneae</taxon>
        <taxon>Araneomorphae</taxon>
        <taxon>Entelegynae</taxon>
        <taxon>Araneoidea</taxon>
        <taxon>Araneidae</taxon>
        <taxon>Araneus</taxon>
    </lineage>
</organism>
<dbReference type="InterPro" id="IPR001739">
    <property type="entry name" value="Methyl_CpG_DNA-bd"/>
</dbReference>
<keyword evidence="1" id="KW-0540">Nuclease</keyword>
<dbReference type="Gene3D" id="3.30.420.10">
    <property type="entry name" value="Ribonuclease H-like superfamily/Ribonuclease H"/>
    <property type="match status" value="1"/>
</dbReference>
<sequence>MEPYNNLPAKPELFHWGRMIRMQRELVTQLCRASVNSTIKEHRITCRLTAAAFGVNAPCVRALKLSSFKKEDISRSEERKKVEFDHQKSKALATIYLSLEESQKDLVAEAETAKEVWTLLGEIYKSKSRARIAQLRKQIDKVSESHNTSKIGNIELWHSRFGHQYVQDLIKMSKHKSDIRLENLKGSLEYCDICKVSKLTKKPSKELLERTTSQPLELIHMGVWGPSPIKSKSGVSYCLSIIDDYTRKVHVYVMHNKKNVFKYFLQFQAMTERQLNRKIGRIRTDNVWKETIGKTHKRYGCLAFAYVPKAHRNKLQNRSRPGVFIGYTLKTVGYRIWYPDEDKADKTKHVFFNESKIEMDSFPNKNDSTSTATFMPELVEEHLTIEEKGLPVEESTSSIEWKRVTKKREKGKTAGRVDVYYYPKPGVQLRSLKEVKNYCDNENINFYPK</sequence>
<evidence type="ECO:0000256" key="4">
    <source>
        <dbReference type="ARBA" id="ARBA00022801"/>
    </source>
</evidence>
<feature type="domain" description="MBD" evidence="10">
    <location>
        <begin position="387"/>
        <end position="449"/>
    </location>
</feature>
<dbReference type="GO" id="GO:0004519">
    <property type="term" value="F:endonuclease activity"/>
    <property type="evidence" value="ECO:0007669"/>
    <property type="project" value="UniProtKB-KW"/>
</dbReference>
<dbReference type="InterPro" id="IPR036397">
    <property type="entry name" value="RNaseH_sf"/>
</dbReference>
<keyword evidence="8" id="KW-0239">DNA-directed DNA polymerase</keyword>
<dbReference type="PROSITE" id="PS50982">
    <property type="entry name" value="MBD"/>
    <property type="match status" value="1"/>
</dbReference>
<keyword evidence="8" id="KW-0548">Nucleotidyltransferase</keyword>
<dbReference type="SUPFAM" id="SSF53098">
    <property type="entry name" value="Ribonuclease H-like"/>
    <property type="match status" value="1"/>
</dbReference>
<evidence type="ECO:0000313" key="12">
    <source>
        <dbReference type="Proteomes" id="UP000499080"/>
    </source>
</evidence>
<evidence type="ECO:0000256" key="3">
    <source>
        <dbReference type="ARBA" id="ARBA00022759"/>
    </source>
</evidence>
<keyword evidence="2" id="KW-0479">Metal-binding</keyword>
<evidence type="ECO:0000313" key="11">
    <source>
        <dbReference type="EMBL" id="GBN46603.1"/>
    </source>
</evidence>
<dbReference type="InterPro" id="IPR039537">
    <property type="entry name" value="Retrotran_Ty1/copia-like"/>
</dbReference>